<organism evidence="1 2">
    <name type="scientific">Siccibacter turicensis</name>
    <dbReference type="NCBI Taxonomy" id="357233"/>
    <lineage>
        <taxon>Bacteria</taxon>
        <taxon>Pseudomonadati</taxon>
        <taxon>Pseudomonadota</taxon>
        <taxon>Gammaproteobacteria</taxon>
        <taxon>Enterobacterales</taxon>
        <taxon>Enterobacteriaceae</taxon>
        <taxon>Siccibacter</taxon>
    </lineage>
</organism>
<dbReference type="AlphaFoldDB" id="A0A2P8VPU0"/>
<evidence type="ECO:0000313" key="2">
    <source>
        <dbReference type="Proteomes" id="UP000240212"/>
    </source>
</evidence>
<gene>
    <name evidence="1" type="primary">mntS</name>
    <name evidence="1" type="ORF">C7G83_02265</name>
</gene>
<name>A0A2P8VPU0_9ENTR</name>
<protein>
    <submittedName>
        <fullName evidence="1">Manganase accumulation protein MntS</fullName>
    </submittedName>
</protein>
<evidence type="ECO:0000313" key="1">
    <source>
        <dbReference type="EMBL" id="PSN09589.1"/>
    </source>
</evidence>
<dbReference type="OrthoDB" id="6563017at2"/>
<sequence>MNEFTRCMKVFTHSPFQVRLRLVNMLCELLSSKPQPDEKPRR</sequence>
<dbReference type="EMBL" id="PYEP01000001">
    <property type="protein sequence ID" value="PSN09589.1"/>
    <property type="molecule type" value="Genomic_DNA"/>
</dbReference>
<dbReference type="RefSeq" id="WP_035885530.1">
    <property type="nucleotide sequence ID" value="NZ_CP188034.1"/>
</dbReference>
<accession>A0A2P8VPU0</accession>
<reference evidence="1 2" key="1">
    <citation type="submission" date="2018-03" db="EMBL/GenBank/DDBJ databases">
        <title>Draft genome sequence of the first documented clinical Siccibacter turicensis isolate in Austria.</title>
        <authorList>
            <person name="Lepuschitz S."/>
            <person name="Pekard-Amenitsch S."/>
            <person name="Haunold R."/>
            <person name="Schill S."/>
            <person name="Mach R."/>
            <person name="Allerberger F."/>
            <person name="Ruppitsch W."/>
            <person name="Forsythe S.J."/>
        </authorList>
    </citation>
    <scope>NUCLEOTIDE SEQUENCE [LARGE SCALE GENOMIC DNA]</scope>
    <source>
        <strain evidence="1 2">6100069499-17</strain>
    </source>
</reference>
<keyword evidence="2" id="KW-1185">Reference proteome</keyword>
<comment type="caution">
    <text evidence="1">The sequence shown here is derived from an EMBL/GenBank/DDBJ whole genome shotgun (WGS) entry which is preliminary data.</text>
</comment>
<dbReference type="Proteomes" id="UP000240212">
    <property type="component" value="Unassembled WGS sequence"/>
</dbReference>
<dbReference type="STRING" id="1388748.GCA_000463155_01489"/>
<dbReference type="Pfam" id="PF26599">
    <property type="entry name" value="MntS"/>
    <property type="match status" value="1"/>
</dbReference>
<dbReference type="NCBIfam" id="NF033226">
    <property type="entry name" value="small_MntS"/>
    <property type="match status" value="1"/>
</dbReference>
<dbReference type="InterPro" id="IPR047782">
    <property type="entry name" value="MntS"/>
</dbReference>
<proteinExistence type="predicted"/>